<sequence length="141" mass="14564">MPDSVASLAEVRLFVADQTGSDPGDLSELTAGGGPVVRLTAPDLQRAKRRTDRIHADGADVAVILDVAVAVPGDFRSIGDTGTVHYAGTVAGLTGLIADIDSAGVADGVTLVPSTALEPEQLRRLGHDVLRLLTDRDQKSA</sequence>
<gene>
    <name evidence="1" type="ORF">MARA_46660</name>
</gene>
<proteinExistence type="predicted"/>
<accession>A0A7I7S2T0</accession>
<dbReference type="EMBL" id="AP022593">
    <property type="protein sequence ID" value="BBY51198.1"/>
    <property type="molecule type" value="Genomic_DNA"/>
</dbReference>
<dbReference type="Proteomes" id="UP000467428">
    <property type="component" value="Chromosome"/>
</dbReference>
<protein>
    <submittedName>
        <fullName evidence="1">Uncharacterized protein</fullName>
    </submittedName>
</protein>
<reference evidence="1 2" key="1">
    <citation type="journal article" date="2019" name="Emerg. Microbes Infect.">
        <title>Comprehensive subspecies identification of 175 nontuberculous mycobacteria species based on 7547 genomic profiles.</title>
        <authorList>
            <person name="Matsumoto Y."/>
            <person name="Kinjo T."/>
            <person name="Motooka D."/>
            <person name="Nabeya D."/>
            <person name="Jung N."/>
            <person name="Uechi K."/>
            <person name="Horii T."/>
            <person name="Iida T."/>
            <person name="Fujita J."/>
            <person name="Nakamura S."/>
        </authorList>
    </citation>
    <scope>NUCLEOTIDE SEQUENCE [LARGE SCALE GENOMIC DNA]</scope>
    <source>
        <strain evidence="1 2">JCM 18538</strain>
    </source>
</reference>
<dbReference type="AlphaFoldDB" id="A0A7I7S2T0"/>
<geneLocation type="plasmid" evidence="2">
    <name>pjcm18538 dna</name>
</geneLocation>
<name>A0A7I7S2T0_9MYCO</name>
<evidence type="ECO:0000313" key="1">
    <source>
        <dbReference type="EMBL" id="BBY51198.1"/>
    </source>
</evidence>
<organism evidence="1 2">
    <name type="scientific">Mycolicibacterium arabiense</name>
    <dbReference type="NCBI Taxonomy" id="1286181"/>
    <lineage>
        <taxon>Bacteria</taxon>
        <taxon>Bacillati</taxon>
        <taxon>Actinomycetota</taxon>
        <taxon>Actinomycetes</taxon>
        <taxon>Mycobacteriales</taxon>
        <taxon>Mycobacteriaceae</taxon>
        <taxon>Mycolicibacterium</taxon>
    </lineage>
</organism>
<dbReference type="KEGG" id="marz:MARA_46660"/>
<evidence type="ECO:0000313" key="2">
    <source>
        <dbReference type="Proteomes" id="UP000467428"/>
    </source>
</evidence>
<keyword evidence="2" id="KW-1185">Reference proteome</keyword>